<evidence type="ECO:0000313" key="2">
    <source>
        <dbReference type="EMBL" id="EEI65275.1"/>
    </source>
</evidence>
<dbReference type="PANTHER" id="PTHR39426">
    <property type="entry name" value="HOMOLOGY TO DEATH-ON-CURING PROTEIN OF PHAGE P1"/>
    <property type="match status" value="1"/>
</dbReference>
<accession>A0A8D9VVP6</accession>
<evidence type="ECO:0000313" key="3">
    <source>
        <dbReference type="Proteomes" id="UP000003419"/>
    </source>
</evidence>
<dbReference type="NCBIfam" id="TIGR01550">
    <property type="entry name" value="DOC_P1"/>
    <property type="match status" value="1"/>
</dbReference>
<evidence type="ECO:0000259" key="1">
    <source>
        <dbReference type="PROSITE" id="PS51459"/>
    </source>
</evidence>
<dbReference type="RefSeq" id="WP_003671430.1">
    <property type="nucleotide sequence ID" value="NZ_GG693671.1"/>
</dbReference>
<dbReference type="Pfam" id="PF02661">
    <property type="entry name" value="Fic"/>
    <property type="match status" value="1"/>
</dbReference>
<dbReference type="Proteomes" id="UP000003419">
    <property type="component" value="Unassembled WGS sequence"/>
</dbReference>
<dbReference type="PROSITE" id="PS51459">
    <property type="entry name" value="FIDO"/>
    <property type="match status" value="1"/>
</dbReference>
<dbReference type="SUPFAM" id="SSF140931">
    <property type="entry name" value="Fic-like"/>
    <property type="match status" value="1"/>
</dbReference>
<dbReference type="InterPro" id="IPR003812">
    <property type="entry name" value="Fido"/>
</dbReference>
<dbReference type="InterPro" id="IPR053737">
    <property type="entry name" value="Type_II_TA_Toxin"/>
</dbReference>
<proteinExistence type="predicted"/>
<dbReference type="InterPro" id="IPR036597">
    <property type="entry name" value="Fido-like_dom_sf"/>
</dbReference>
<dbReference type="InterPro" id="IPR006440">
    <property type="entry name" value="Doc"/>
</dbReference>
<dbReference type="GO" id="GO:0016301">
    <property type="term" value="F:kinase activity"/>
    <property type="evidence" value="ECO:0007669"/>
    <property type="project" value="InterPro"/>
</dbReference>
<protein>
    <submittedName>
        <fullName evidence="2">Death-on-curing family protein</fullName>
    </submittedName>
</protein>
<gene>
    <name evidence="2" type="ORF">HMPREF0534_1400</name>
</gene>
<dbReference type="PANTHER" id="PTHR39426:SF1">
    <property type="entry name" value="HOMOLOGY TO DEATH-ON-CURING PROTEIN OF PHAGE P1"/>
    <property type="match status" value="1"/>
</dbReference>
<name>A0A8D9VVP6_LIMRT</name>
<reference evidence="2 3" key="1">
    <citation type="submission" date="2009-01" db="EMBL/GenBank/DDBJ databases">
        <authorList>
            <person name="Qin X."/>
            <person name="Bachman B."/>
            <person name="Battles P."/>
            <person name="Bell A."/>
            <person name="Bess C."/>
            <person name="Bickham C."/>
            <person name="Chaboub L."/>
            <person name="Chen D."/>
            <person name="Coyle M."/>
            <person name="Deiros D.R."/>
            <person name="Dinh H."/>
            <person name="Forbes L."/>
            <person name="Fowler G."/>
            <person name="Francisco L."/>
            <person name="Fu Q."/>
            <person name="Gubbala S."/>
            <person name="Hale W."/>
            <person name="Han Y."/>
            <person name="Hemphill L."/>
            <person name="Highlander S.K."/>
            <person name="Hirani K."/>
            <person name="Hogues M."/>
            <person name="Jackson L."/>
            <person name="Jakkamsetti A."/>
            <person name="Javaid M."/>
            <person name="Jiang H."/>
            <person name="Korchina V."/>
            <person name="Kovar C."/>
            <person name="Lara F."/>
            <person name="Lee S."/>
            <person name="Mata R."/>
            <person name="Mathew T."/>
            <person name="Moen C."/>
            <person name="Morales K."/>
            <person name="Munidasa M."/>
            <person name="Nazareth L."/>
            <person name="Ngo R."/>
            <person name="Nguyen L."/>
            <person name="Okwuonu G."/>
            <person name="Ongeri F."/>
            <person name="Patil S."/>
            <person name="Petrosino J."/>
            <person name="Pham C."/>
            <person name="Pham P."/>
            <person name="Pu L.-L."/>
            <person name="Puazo M."/>
            <person name="Raj R."/>
            <person name="Reid J."/>
            <person name="Rouhana J."/>
            <person name="Saada N."/>
            <person name="Shang Y."/>
            <person name="Simmons D."/>
            <person name="Thornton R."/>
            <person name="Warren J."/>
            <person name="Weissenberger G."/>
            <person name="Zhang J."/>
            <person name="Zhang L."/>
            <person name="Zhou C."/>
            <person name="Zhu D."/>
            <person name="Muzny D."/>
            <person name="Worley K."/>
            <person name="Gibbs R."/>
        </authorList>
    </citation>
    <scope>NUCLEOTIDE SEQUENCE [LARGE SCALE GENOMIC DNA]</scope>
    <source>
        <strain evidence="2 3">CF48-3A</strain>
    </source>
</reference>
<sequence>MNYLTEEEIMEINRQIIQYAGEGMIQVLDPNGLNSIVEAPQQTFFGREAYPTVWLKAAYYLQKLTKKHVFADGNKRTALEATKVFLLLNNINVKFYGIEAGQMVLDVTNSPDSEEVMLKVARYLKNHQIKNKSE</sequence>
<feature type="domain" description="Fido" evidence="1">
    <location>
        <begin position="4"/>
        <end position="126"/>
    </location>
</feature>
<dbReference type="EMBL" id="ACHG01000147">
    <property type="protein sequence ID" value="EEI65275.1"/>
    <property type="molecule type" value="Genomic_DNA"/>
</dbReference>
<organism evidence="2 3">
    <name type="scientific">Limosilactobacillus reuteri CF48-3A</name>
    <dbReference type="NCBI Taxonomy" id="525341"/>
    <lineage>
        <taxon>Bacteria</taxon>
        <taxon>Bacillati</taxon>
        <taxon>Bacillota</taxon>
        <taxon>Bacilli</taxon>
        <taxon>Lactobacillales</taxon>
        <taxon>Lactobacillaceae</taxon>
        <taxon>Limosilactobacillus</taxon>
    </lineage>
</organism>
<dbReference type="AlphaFoldDB" id="A0A8D9VVP6"/>
<dbReference type="Gene3D" id="1.20.120.1870">
    <property type="entry name" value="Fic/DOC protein, Fido domain"/>
    <property type="match status" value="1"/>
</dbReference>
<comment type="caution">
    <text evidence="2">The sequence shown here is derived from an EMBL/GenBank/DDBJ whole genome shotgun (WGS) entry which is preliminary data.</text>
</comment>